<proteinExistence type="predicted"/>
<organism evidence="1 2">
    <name type="scientific">Qipengyuania flava</name>
    <dbReference type="NCBI Taxonomy" id="192812"/>
    <lineage>
        <taxon>Bacteria</taxon>
        <taxon>Pseudomonadati</taxon>
        <taxon>Pseudomonadota</taxon>
        <taxon>Alphaproteobacteria</taxon>
        <taxon>Sphingomonadales</taxon>
        <taxon>Erythrobacteraceae</taxon>
        <taxon>Qipengyuania</taxon>
    </lineage>
</organism>
<name>A0A5P6N7R6_9SPHN</name>
<dbReference type="GeneID" id="69695824"/>
<sequence length="76" mass="8611">MGRTLTGWKPQLGGWGLIDLRNAQSVDPFSLASDELIEVTDWELLDFAVQVVKQWLQRKGFEIMSTHSNPNVDPNI</sequence>
<evidence type="ECO:0000313" key="2">
    <source>
        <dbReference type="Proteomes" id="UP000325385"/>
    </source>
</evidence>
<dbReference type="Proteomes" id="UP000325385">
    <property type="component" value="Chromosome"/>
</dbReference>
<reference evidence="2" key="1">
    <citation type="submission" date="2018-09" db="EMBL/GenBank/DDBJ databases">
        <title>Nocardia yunnanensis sp. nov., an actinomycete isolated from a soil sample.</title>
        <authorList>
            <person name="Zhang J."/>
        </authorList>
    </citation>
    <scope>NUCLEOTIDE SEQUENCE [LARGE SCALE GENOMIC DNA]</scope>
    <source>
        <strain evidence="2">21-3</strain>
    </source>
</reference>
<dbReference type="AlphaFoldDB" id="A0A5P6N7R6"/>
<gene>
    <name evidence="1" type="ORF">D0Y83_00825</name>
</gene>
<accession>A0A5P6N7R6</accession>
<dbReference type="RefSeq" id="WP_006834202.1">
    <property type="nucleotide sequence ID" value="NZ_CP032228.1"/>
</dbReference>
<evidence type="ECO:0000313" key="1">
    <source>
        <dbReference type="EMBL" id="QFI61986.1"/>
    </source>
</evidence>
<dbReference type="EMBL" id="CP032228">
    <property type="protein sequence ID" value="QFI61986.1"/>
    <property type="molecule type" value="Genomic_DNA"/>
</dbReference>
<protein>
    <submittedName>
        <fullName evidence="1">Uncharacterized protein</fullName>
    </submittedName>
</protein>